<dbReference type="GO" id="GO:0016746">
    <property type="term" value="F:acyltransferase activity"/>
    <property type="evidence" value="ECO:0007669"/>
    <property type="project" value="UniProtKB-KW"/>
</dbReference>
<evidence type="ECO:0000256" key="1">
    <source>
        <dbReference type="ARBA" id="ARBA00004533"/>
    </source>
</evidence>
<evidence type="ECO:0000256" key="6">
    <source>
        <dbReference type="ARBA" id="ARBA00023315"/>
    </source>
</evidence>
<protein>
    <submittedName>
        <fullName evidence="7">KDO2-lipid IV(A) lauroyltransferase</fullName>
    </submittedName>
</protein>
<sequence length="330" mass="36570">MLVIVPASAYVSAVLSRKAATNVPDKTSSTPPKGSFGDWMTDRALRAMIRLALFLPLRARLWLMGRLISRIVAPLAGYRDRAMANLAHVWPDLPEAERRRLADAVADNAGRTMIENYDVKGLLRRMANTPVHGPGVDAAEQARAEGRPVVFVTGHFGNFEAPRAALVARGFEIGGLYRPMSNAYFNAHYAANMHALSGPVFEQGRRGTLGLMRHIREGGMGVLLFDIYDSSGTPLPFLGKPAPTVTSAADIALKTGALLIPFFGTRQPDGQNFHIEFDEPVPHGDPVEMMRQVTQALERRIEAHPEQWFWIHRRWKPKRQRKRAAAKIGP</sequence>
<evidence type="ECO:0000256" key="3">
    <source>
        <dbReference type="ARBA" id="ARBA00022519"/>
    </source>
</evidence>
<reference evidence="7 8" key="1">
    <citation type="submission" date="2017-04" db="EMBL/GenBank/DDBJ databases">
        <authorList>
            <person name="Afonso C.L."/>
            <person name="Miller P.J."/>
            <person name="Scott M.A."/>
            <person name="Spackman E."/>
            <person name="Goraichik I."/>
            <person name="Dimitrov K.M."/>
            <person name="Suarez D.L."/>
            <person name="Swayne D.E."/>
        </authorList>
    </citation>
    <scope>NUCLEOTIDE SEQUENCE [LARGE SCALE GENOMIC DNA]</scope>
    <source>
        <strain evidence="7 8">CGMCC 1.12644</strain>
    </source>
</reference>
<dbReference type="PANTHER" id="PTHR30606:SF10">
    <property type="entry name" value="PHOSPHATIDYLINOSITOL MANNOSIDE ACYLTRANSFERASE"/>
    <property type="match status" value="1"/>
</dbReference>
<dbReference type="InterPro" id="IPR004960">
    <property type="entry name" value="LipA_acyltrans"/>
</dbReference>
<dbReference type="Pfam" id="PF03279">
    <property type="entry name" value="Lip_A_acyltrans"/>
    <property type="match status" value="1"/>
</dbReference>
<evidence type="ECO:0000256" key="4">
    <source>
        <dbReference type="ARBA" id="ARBA00022679"/>
    </source>
</evidence>
<dbReference type="PIRSF" id="PIRSF026649">
    <property type="entry name" value="MsbB"/>
    <property type="match status" value="1"/>
</dbReference>
<proteinExistence type="predicted"/>
<dbReference type="EMBL" id="FWYD01000001">
    <property type="protein sequence ID" value="SMC42293.1"/>
    <property type="molecule type" value="Genomic_DNA"/>
</dbReference>
<dbReference type="OrthoDB" id="9801955at2"/>
<dbReference type="STRING" id="1387277.SAMN06295998_101147"/>
<comment type="subcellular location">
    <subcellularLocation>
        <location evidence="1">Cell inner membrane</location>
    </subcellularLocation>
</comment>
<evidence type="ECO:0000256" key="2">
    <source>
        <dbReference type="ARBA" id="ARBA00022475"/>
    </source>
</evidence>
<dbReference type="GO" id="GO:0005886">
    <property type="term" value="C:plasma membrane"/>
    <property type="evidence" value="ECO:0007669"/>
    <property type="project" value="UniProtKB-SubCell"/>
</dbReference>
<keyword evidence="8" id="KW-1185">Reference proteome</keyword>
<name>A0A1W1Z1M8_9RHOB</name>
<dbReference type="Proteomes" id="UP000192330">
    <property type="component" value="Unassembled WGS sequence"/>
</dbReference>
<gene>
    <name evidence="7" type="ORF">SAMN06295998_101147</name>
</gene>
<organism evidence="7 8">
    <name type="scientific">Primorskyibacter flagellatus</name>
    <dbReference type="NCBI Taxonomy" id="1387277"/>
    <lineage>
        <taxon>Bacteria</taxon>
        <taxon>Pseudomonadati</taxon>
        <taxon>Pseudomonadota</taxon>
        <taxon>Alphaproteobacteria</taxon>
        <taxon>Rhodobacterales</taxon>
        <taxon>Roseobacteraceae</taxon>
        <taxon>Primorskyibacter</taxon>
    </lineage>
</organism>
<evidence type="ECO:0000313" key="8">
    <source>
        <dbReference type="Proteomes" id="UP000192330"/>
    </source>
</evidence>
<dbReference type="GO" id="GO:0009247">
    <property type="term" value="P:glycolipid biosynthetic process"/>
    <property type="evidence" value="ECO:0007669"/>
    <property type="project" value="UniProtKB-ARBA"/>
</dbReference>
<keyword evidence="2" id="KW-1003">Cell membrane</keyword>
<dbReference type="PANTHER" id="PTHR30606">
    <property type="entry name" value="LIPID A BIOSYNTHESIS LAUROYL ACYLTRANSFERASE"/>
    <property type="match status" value="1"/>
</dbReference>
<dbReference type="CDD" id="cd07984">
    <property type="entry name" value="LPLAT_LABLAT-like"/>
    <property type="match status" value="1"/>
</dbReference>
<keyword evidence="3" id="KW-0997">Cell inner membrane</keyword>
<keyword evidence="6" id="KW-0012">Acyltransferase</keyword>
<evidence type="ECO:0000313" key="7">
    <source>
        <dbReference type="EMBL" id="SMC42293.1"/>
    </source>
</evidence>
<evidence type="ECO:0000256" key="5">
    <source>
        <dbReference type="ARBA" id="ARBA00023136"/>
    </source>
</evidence>
<dbReference type="AlphaFoldDB" id="A0A1W1Z1M8"/>
<keyword evidence="5" id="KW-0472">Membrane</keyword>
<keyword evidence="4 7" id="KW-0808">Transferase</keyword>
<accession>A0A1W1Z1M8</accession>